<feature type="compositionally biased region" description="Low complexity" evidence="1">
    <location>
        <begin position="260"/>
        <end position="270"/>
    </location>
</feature>
<proteinExistence type="predicted"/>
<feature type="transmembrane region" description="Helical" evidence="2">
    <location>
        <begin position="34"/>
        <end position="56"/>
    </location>
</feature>
<feature type="compositionally biased region" description="Low complexity" evidence="1">
    <location>
        <begin position="335"/>
        <end position="344"/>
    </location>
</feature>
<feature type="compositionally biased region" description="Pro residues" evidence="1">
    <location>
        <begin position="112"/>
        <end position="148"/>
    </location>
</feature>
<feature type="compositionally biased region" description="Basic and acidic residues" evidence="1">
    <location>
        <begin position="231"/>
        <end position="259"/>
    </location>
</feature>
<dbReference type="EMBL" id="PZZL01000002">
    <property type="protein sequence ID" value="PTM60696.1"/>
    <property type="molecule type" value="Genomic_DNA"/>
</dbReference>
<reference evidence="3 4" key="1">
    <citation type="submission" date="2018-04" db="EMBL/GenBank/DDBJ databases">
        <title>Genomic Encyclopedia of Archaeal and Bacterial Type Strains, Phase II (KMG-II): from individual species to whole genera.</title>
        <authorList>
            <person name="Goeker M."/>
        </authorList>
    </citation>
    <scope>NUCLEOTIDE SEQUENCE [LARGE SCALE GENOMIC DNA]</scope>
    <source>
        <strain evidence="3 4">DSM 25521</strain>
    </source>
</reference>
<feature type="compositionally biased region" description="Basic and acidic residues" evidence="1">
    <location>
        <begin position="374"/>
        <end position="384"/>
    </location>
</feature>
<evidence type="ECO:0000256" key="2">
    <source>
        <dbReference type="SAM" id="Phobius"/>
    </source>
</evidence>
<sequence length="555" mass="56315">MALILQVVAGILVLIGAGTLYWGTDPALLSLGNTVMIVGAVIAGSGIVLFGLGVVAGQVARLGQRLDLVADALAAGRRTEVSAAPLAPAPLPRDVEAMAPLPPDLDLGLTDPPRPAAPVITPPAPPVPSEPVAAPVPAPAPAPTPVPPSRQSFGLPPLTGQAPFGVAAAGVAAGAVAGGLAASLGSSARSEPAIEERSAEKPVPSEPVAIEPVVLEPVKVEPVIPAIVVPDKSEPDTTKDDDDLAHAVEDLKDEVKAAEADLAPSPAAAEETPDHLASLERILLGAAAEGRAPAAPEPEPLVLPPHREPEPVAADDAEEDDTPDDDAADAEAEKAQAPAAEPDPVIGTDDFMARLRETLARPVAPPQPAPTGERLPEPADEARHAPKPSPVLSIEEELERALQASLTPAPAPVTAAPAPVVAPEPVPVAPPRIEPEPPAPARDVRPPDAMAALAKDFPELNDILAPKAPPADPAASLLDDLKGIFAEPKASPSRPDPVVAAPPPPPAPSTPPLLREGVIAGIPFRLYGDGTIEADLAEGTTRFASLKDFRAHVGG</sequence>
<dbReference type="Proteomes" id="UP000241808">
    <property type="component" value="Unassembled WGS sequence"/>
</dbReference>
<feature type="compositionally biased region" description="Pro residues" evidence="1">
    <location>
        <begin position="500"/>
        <end position="511"/>
    </location>
</feature>
<name>A0A2T4ZFN7_9HYPH</name>
<feature type="compositionally biased region" description="Low complexity" evidence="1">
    <location>
        <begin position="283"/>
        <end position="294"/>
    </location>
</feature>
<evidence type="ECO:0000313" key="3">
    <source>
        <dbReference type="EMBL" id="PTM60696.1"/>
    </source>
</evidence>
<keyword evidence="4" id="KW-1185">Reference proteome</keyword>
<accession>A0A2T4ZFN7</accession>
<dbReference type="OrthoDB" id="8456817at2"/>
<keyword evidence="2" id="KW-0472">Membrane</keyword>
<feature type="region of interest" description="Disordered" evidence="1">
    <location>
        <begin position="230"/>
        <end position="415"/>
    </location>
</feature>
<feature type="region of interest" description="Disordered" evidence="1">
    <location>
        <begin position="486"/>
        <end position="514"/>
    </location>
</feature>
<feature type="region of interest" description="Disordered" evidence="1">
    <location>
        <begin position="100"/>
        <end position="156"/>
    </location>
</feature>
<evidence type="ECO:0000256" key="1">
    <source>
        <dbReference type="SAM" id="MobiDB-lite"/>
    </source>
</evidence>
<keyword evidence="2" id="KW-0812">Transmembrane</keyword>
<feature type="compositionally biased region" description="Low complexity" evidence="1">
    <location>
        <begin position="490"/>
        <end position="499"/>
    </location>
</feature>
<gene>
    <name evidence="3" type="ORF">C8P69_10278</name>
</gene>
<dbReference type="RefSeq" id="WP_108174652.1">
    <property type="nucleotide sequence ID" value="NZ_PZZL01000002.1"/>
</dbReference>
<organism evidence="3 4">
    <name type="scientific">Phreatobacter oligotrophus</name>
    <dbReference type="NCBI Taxonomy" id="1122261"/>
    <lineage>
        <taxon>Bacteria</taxon>
        <taxon>Pseudomonadati</taxon>
        <taxon>Pseudomonadota</taxon>
        <taxon>Alphaproteobacteria</taxon>
        <taxon>Hyphomicrobiales</taxon>
        <taxon>Phreatobacteraceae</taxon>
        <taxon>Phreatobacter</taxon>
    </lineage>
</organism>
<dbReference type="AlphaFoldDB" id="A0A2T4ZFN7"/>
<evidence type="ECO:0000313" key="4">
    <source>
        <dbReference type="Proteomes" id="UP000241808"/>
    </source>
</evidence>
<comment type="caution">
    <text evidence="3">The sequence shown here is derived from an EMBL/GenBank/DDBJ whole genome shotgun (WGS) entry which is preliminary data.</text>
</comment>
<keyword evidence="2" id="KW-1133">Transmembrane helix</keyword>
<protein>
    <submittedName>
        <fullName evidence="3">Uncharacterized protein</fullName>
    </submittedName>
</protein>
<feature type="compositionally biased region" description="Acidic residues" evidence="1">
    <location>
        <begin position="313"/>
        <end position="330"/>
    </location>
</feature>